<feature type="compositionally biased region" description="Basic and acidic residues" evidence="2">
    <location>
        <begin position="272"/>
        <end position="289"/>
    </location>
</feature>
<name>A0AAU9JCF3_9CILI</name>
<gene>
    <name evidence="3" type="ORF">BSTOLATCC_MIC20890</name>
</gene>
<dbReference type="Proteomes" id="UP001162131">
    <property type="component" value="Unassembled WGS sequence"/>
</dbReference>
<evidence type="ECO:0000256" key="2">
    <source>
        <dbReference type="SAM" id="MobiDB-lite"/>
    </source>
</evidence>
<feature type="coiled-coil region" evidence="1">
    <location>
        <begin position="42"/>
        <end position="219"/>
    </location>
</feature>
<evidence type="ECO:0008006" key="5">
    <source>
        <dbReference type="Google" id="ProtNLM"/>
    </source>
</evidence>
<comment type="caution">
    <text evidence="3">The sequence shown here is derived from an EMBL/GenBank/DDBJ whole genome shotgun (WGS) entry which is preliminary data.</text>
</comment>
<sequence length="506" mass="60498">MVEAYLKKLSSQIGADNKLPKAINEVLETILGKVTRSLKEKVIAISEEKRNLQAMIEKQKEKLKNNDFDAELRKAKVREIKRQKQELENKLNHIENSLQHLNSLEDFEYKKPNLQNKQARQEYYEDLKRKSEENTRKVKEYQAEQRRRKEKIKEHLEEINRQLEEEKERKQLEKEGKNAIFEIEYKQELERMQENKMRRQQELEEMKRREIELAEIKKQKPLYQKMQEKFLQDVEMPELEKRKAELAKKRLLFQPLSKDDLAEHSKWYSQLRKEHNAQTDKEMTQKSIDHQMNQLGVSKNYKLEKSIDEKEKSIQDKLKLVDRKIKYADLVREMFTPSIDKFKQKELELRVEKLKHPVRKEILKSSQEKSFVESYSDGEGKKMWKPRKYPKNPLIPEEKNKKEPVLIDYLGERRKAREDAASKSGTARKHNVDWEEDLNLELTNEQKAERIKAKAEKIEKEARRKELLLNSTTPNNLSTLEKSEDVNQMLISSIRAKLAVLEHVSN</sequence>
<reference evidence="3" key="1">
    <citation type="submission" date="2021-09" db="EMBL/GenBank/DDBJ databases">
        <authorList>
            <consortium name="AG Swart"/>
            <person name="Singh M."/>
            <person name="Singh A."/>
            <person name="Seah K."/>
            <person name="Emmerich C."/>
        </authorList>
    </citation>
    <scope>NUCLEOTIDE SEQUENCE</scope>
    <source>
        <strain evidence="3">ATCC30299</strain>
    </source>
</reference>
<keyword evidence="4" id="KW-1185">Reference proteome</keyword>
<keyword evidence="1" id="KW-0175">Coiled coil</keyword>
<protein>
    <recommendedName>
        <fullName evidence="5">Trichohyalin-like</fullName>
    </recommendedName>
</protein>
<dbReference type="AlphaFoldDB" id="A0AAU9JCF3"/>
<evidence type="ECO:0000313" key="4">
    <source>
        <dbReference type="Proteomes" id="UP001162131"/>
    </source>
</evidence>
<feature type="region of interest" description="Disordered" evidence="2">
    <location>
        <begin position="374"/>
        <end position="396"/>
    </location>
</feature>
<organism evidence="3 4">
    <name type="scientific">Blepharisma stoltei</name>
    <dbReference type="NCBI Taxonomy" id="1481888"/>
    <lineage>
        <taxon>Eukaryota</taxon>
        <taxon>Sar</taxon>
        <taxon>Alveolata</taxon>
        <taxon>Ciliophora</taxon>
        <taxon>Postciliodesmatophora</taxon>
        <taxon>Heterotrichea</taxon>
        <taxon>Heterotrichida</taxon>
        <taxon>Blepharismidae</taxon>
        <taxon>Blepharisma</taxon>
    </lineage>
</organism>
<proteinExistence type="predicted"/>
<evidence type="ECO:0000313" key="3">
    <source>
        <dbReference type="EMBL" id="CAG9318416.1"/>
    </source>
</evidence>
<evidence type="ECO:0000256" key="1">
    <source>
        <dbReference type="SAM" id="Coils"/>
    </source>
</evidence>
<accession>A0AAU9JCF3</accession>
<feature type="region of interest" description="Disordered" evidence="2">
    <location>
        <begin position="272"/>
        <end position="293"/>
    </location>
</feature>
<dbReference type="EMBL" id="CAJZBQ010000020">
    <property type="protein sequence ID" value="CAG9318416.1"/>
    <property type="molecule type" value="Genomic_DNA"/>
</dbReference>